<dbReference type="Gene3D" id="3.40.50.720">
    <property type="entry name" value="NAD(P)-binding Rossmann-like Domain"/>
    <property type="match status" value="1"/>
</dbReference>
<dbReference type="InterPro" id="IPR036291">
    <property type="entry name" value="NAD(P)-bd_dom_sf"/>
</dbReference>
<comment type="similarity">
    <text evidence="2">Belongs to the 3-hydroxyacyl-CoA dehydrogenase family.</text>
</comment>
<dbReference type="InterPro" id="IPR029045">
    <property type="entry name" value="ClpP/crotonase-like_dom_sf"/>
</dbReference>
<dbReference type="CDD" id="cd06558">
    <property type="entry name" value="crotonase-like"/>
    <property type="match status" value="1"/>
</dbReference>
<evidence type="ECO:0000256" key="5">
    <source>
        <dbReference type="ARBA" id="ARBA00023002"/>
    </source>
</evidence>
<dbReference type="RefSeq" id="WP_188817817.1">
    <property type="nucleotide sequence ID" value="NZ_BMOF01000045.1"/>
</dbReference>
<comment type="caution">
    <text evidence="11">The sequence shown here is derived from an EMBL/GenBank/DDBJ whole genome shotgun (WGS) entry which is preliminary data.</text>
</comment>
<reference evidence="11" key="2">
    <citation type="submission" date="2020-09" db="EMBL/GenBank/DDBJ databases">
        <authorList>
            <person name="Sun Q."/>
            <person name="Ohkuma M."/>
        </authorList>
    </citation>
    <scope>NUCLEOTIDE SEQUENCE</scope>
    <source>
        <strain evidence="11">JCM 14719</strain>
    </source>
</reference>
<dbReference type="InterPro" id="IPR006176">
    <property type="entry name" value="3-OHacyl-CoA_DH_NAD-bd"/>
</dbReference>
<dbReference type="PANTHER" id="PTHR48075">
    <property type="entry name" value="3-HYDROXYACYL-COA DEHYDROGENASE FAMILY PROTEIN"/>
    <property type="match status" value="1"/>
</dbReference>
<evidence type="ECO:0000259" key="9">
    <source>
        <dbReference type="Pfam" id="PF00725"/>
    </source>
</evidence>
<keyword evidence="3" id="KW-0276">Fatty acid metabolism</keyword>
<feature type="domain" description="3-hydroxyacyl-CoA dehydrogenase NAD binding" evidence="10">
    <location>
        <begin position="6"/>
        <end position="204"/>
    </location>
</feature>
<gene>
    <name evidence="11" type="primary">fadB</name>
    <name evidence="11" type="ORF">GCM10007043_19180</name>
</gene>
<evidence type="ECO:0000256" key="8">
    <source>
        <dbReference type="ARBA" id="ARBA00049556"/>
    </source>
</evidence>
<dbReference type="GO" id="GO:0003857">
    <property type="term" value="F:(3S)-3-hydroxyacyl-CoA dehydrogenase (NAD+) activity"/>
    <property type="evidence" value="ECO:0007669"/>
    <property type="project" value="UniProtKB-EC"/>
</dbReference>
<dbReference type="InterPro" id="IPR001753">
    <property type="entry name" value="Enoyl-CoA_hydra/iso"/>
</dbReference>
<accession>A0A8J3B9I6</accession>
<evidence type="ECO:0000256" key="6">
    <source>
        <dbReference type="ARBA" id="ARBA00023027"/>
    </source>
</evidence>
<sequence length="795" mass="87298">MRRIEKAAVIGSGVMGAAIAAHLANVGISTYLLDIVPRSLTPEEEAKGLTLDHPAVRNRLATQAKARLLKAKPAPLYDPADVERITPGNLEDHLHWLGEVDWIIEAVVENLDIKRQVLAKVDEHRRPDSIVSTNTSGISIHAMAEGRSDSFRQHFLGTHFFNPPRYLKLLEIIPHRDTRPEIVAFMRDFGERVLGKGVVLCKDTVNFVANRIGVYGLQVTVQEMLRAGLGPDEVDSITGPLMGRPKSATFRTLDVVGLDTYVNVARNVAANVDDPAEREAFAVPAFIEEMVKRGWIGEKAGQGFYKKEKGEILALDIATMTYRPRRKWKAPSMDAAKAAKDLPTRLRTLVYADDAAGRFAWNVLKKVLLYAAAKIPEIADDLHTVDNAMKWGFGWELGPFETWDAIGVARSVERMKAEGEAIPEWVEAMLAAGHKTFYAREEGRRAFYVLEGKYRGIEEKPEVINLAALKEQGRVIRQNSGASLIDLGDGVACLEFHSPNNAIGGDILQMTHIAIDEVERNFEGLVIGNQGKNFSVGANVALMLFEAQEENWDELDWMVREFQRATQRIKFAKKPVVAAPFGMTLGGGAEFCLPAAGIEAAAETYMGLVETGVGVIPAGGGCKELLLRYLEAVPEGADVDLQPLVNAVFETIALAKVSSSAKEAKKRRFLREADGITVNGDHLLAAAKRRVLELAARGYVPPQPRRIRVVGESGYAVLKLGALAMRESGHISDHDLKIAEKLAHVLAGGRVPAGTEVPESYLLDLEREAFLSLLGEPKTQQRMQHLLATGRPLRN</sequence>
<keyword evidence="7" id="KW-0443">Lipid metabolism</keyword>
<dbReference type="Gene3D" id="3.90.226.10">
    <property type="entry name" value="2-enoyl-CoA Hydratase, Chain A, domain 1"/>
    <property type="match status" value="1"/>
</dbReference>
<dbReference type="GO" id="GO:0070403">
    <property type="term" value="F:NAD+ binding"/>
    <property type="evidence" value="ECO:0007669"/>
    <property type="project" value="InterPro"/>
</dbReference>
<evidence type="ECO:0000256" key="3">
    <source>
        <dbReference type="ARBA" id="ARBA00022832"/>
    </source>
</evidence>
<dbReference type="GO" id="GO:0006635">
    <property type="term" value="P:fatty acid beta-oxidation"/>
    <property type="evidence" value="ECO:0007669"/>
    <property type="project" value="UniProtKB-UniPathway"/>
</dbReference>
<dbReference type="Gene3D" id="1.10.1040.50">
    <property type="match status" value="1"/>
</dbReference>
<evidence type="ECO:0000313" key="12">
    <source>
        <dbReference type="Proteomes" id="UP000637720"/>
    </source>
</evidence>
<dbReference type="SUPFAM" id="SSF48179">
    <property type="entry name" value="6-phosphogluconate dehydrogenase C-terminal domain-like"/>
    <property type="match status" value="2"/>
</dbReference>
<name>A0A8J3B9I6_9BACI</name>
<dbReference type="PANTHER" id="PTHR48075:SF7">
    <property type="entry name" value="3-HYDROXYACYL-COA DEHYDROGENASE-RELATED"/>
    <property type="match status" value="1"/>
</dbReference>
<comment type="catalytic activity">
    <reaction evidence="8">
        <text>a (3S)-3-hydroxyacyl-CoA + NAD(+) = a 3-oxoacyl-CoA + NADH + H(+)</text>
        <dbReference type="Rhea" id="RHEA:22432"/>
        <dbReference type="ChEBI" id="CHEBI:15378"/>
        <dbReference type="ChEBI" id="CHEBI:57318"/>
        <dbReference type="ChEBI" id="CHEBI:57540"/>
        <dbReference type="ChEBI" id="CHEBI:57945"/>
        <dbReference type="ChEBI" id="CHEBI:90726"/>
        <dbReference type="EC" id="1.1.1.35"/>
    </reaction>
</comment>
<evidence type="ECO:0000256" key="1">
    <source>
        <dbReference type="ARBA" id="ARBA00005005"/>
    </source>
</evidence>
<feature type="domain" description="3-hydroxyacyl-CoA dehydrogenase C-terminal" evidence="9">
    <location>
        <begin position="207"/>
        <end position="306"/>
    </location>
</feature>
<dbReference type="Pfam" id="PF00725">
    <property type="entry name" value="3HCDH"/>
    <property type="match status" value="1"/>
</dbReference>
<keyword evidence="4" id="KW-0442">Lipid degradation</keyword>
<evidence type="ECO:0000256" key="2">
    <source>
        <dbReference type="ARBA" id="ARBA00009463"/>
    </source>
</evidence>
<keyword evidence="12" id="KW-1185">Reference proteome</keyword>
<dbReference type="Proteomes" id="UP000637720">
    <property type="component" value="Unassembled WGS sequence"/>
</dbReference>
<reference evidence="11" key="1">
    <citation type="journal article" date="2014" name="Int. J. Syst. Evol. Microbiol.">
        <title>Complete genome sequence of Corynebacterium casei LMG S-19264T (=DSM 44701T), isolated from a smear-ripened cheese.</title>
        <authorList>
            <consortium name="US DOE Joint Genome Institute (JGI-PGF)"/>
            <person name="Walter F."/>
            <person name="Albersmeier A."/>
            <person name="Kalinowski J."/>
            <person name="Ruckert C."/>
        </authorList>
    </citation>
    <scope>NUCLEOTIDE SEQUENCE</scope>
    <source>
        <strain evidence="11">JCM 14719</strain>
    </source>
</reference>
<comment type="pathway">
    <text evidence="1">Lipid metabolism; fatty acid beta-oxidation.</text>
</comment>
<keyword evidence="5" id="KW-0560">Oxidoreductase</keyword>
<evidence type="ECO:0000256" key="4">
    <source>
        <dbReference type="ARBA" id="ARBA00022963"/>
    </source>
</evidence>
<dbReference type="SUPFAM" id="SSF52096">
    <property type="entry name" value="ClpP/crotonase"/>
    <property type="match status" value="1"/>
</dbReference>
<dbReference type="AlphaFoldDB" id="A0A8J3B9I6"/>
<evidence type="ECO:0000256" key="7">
    <source>
        <dbReference type="ARBA" id="ARBA00023098"/>
    </source>
</evidence>
<evidence type="ECO:0000313" key="11">
    <source>
        <dbReference type="EMBL" id="GGK05357.1"/>
    </source>
</evidence>
<dbReference type="EMBL" id="BMOF01000045">
    <property type="protein sequence ID" value="GGK05357.1"/>
    <property type="molecule type" value="Genomic_DNA"/>
</dbReference>
<proteinExistence type="inferred from homology"/>
<dbReference type="InterPro" id="IPR008927">
    <property type="entry name" value="6-PGluconate_DH-like_C_sf"/>
</dbReference>
<dbReference type="UniPathway" id="UPA00659"/>
<organism evidence="11 12">
    <name type="scientific">Calditerricola satsumensis</name>
    <dbReference type="NCBI Taxonomy" id="373054"/>
    <lineage>
        <taxon>Bacteria</taxon>
        <taxon>Bacillati</taxon>
        <taxon>Bacillota</taxon>
        <taxon>Bacilli</taxon>
        <taxon>Bacillales</taxon>
        <taxon>Bacillaceae</taxon>
        <taxon>Calditerricola</taxon>
    </lineage>
</organism>
<dbReference type="SUPFAM" id="SSF51735">
    <property type="entry name" value="NAD(P)-binding Rossmann-fold domains"/>
    <property type="match status" value="1"/>
</dbReference>
<protein>
    <submittedName>
        <fullName evidence="11">3-hydroxyacyl-CoA dehydrogenase</fullName>
    </submittedName>
</protein>
<dbReference type="Pfam" id="PF02737">
    <property type="entry name" value="3HCDH_N"/>
    <property type="match status" value="1"/>
</dbReference>
<keyword evidence="6" id="KW-0520">NAD</keyword>
<evidence type="ECO:0000259" key="10">
    <source>
        <dbReference type="Pfam" id="PF02737"/>
    </source>
</evidence>
<dbReference type="Pfam" id="PF00378">
    <property type="entry name" value="ECH_1"/>
    <property type="match status" value="1"/>
</dbReference>
<dbReference type="InterPro" id="IPR006108">
    <property type="entry name" value="3HC_DH_C"/>
</dbReference>